<sequence length="158" mass="18203">MTENKQNNVNQNNVVDLEFDDAYQDIGVRGEIFRLDLSDLALKKLSVRFRDTGIRLQELDTELNPDTATEEDIERIMDAIQSEMRQAIDKTFGEGEYDRLYKLAGGSTSNILKFINTVTNIIDDRREKQQKEAQQSKAQQHLKQKRRNAPKKTAGTKQ</sequence>
<feature type="region of interest" description="Disordered" evidence="1">
    <location>
        <begin position="126"/>
        <end position="158"/>
    </location>
</feature>
<dbReference type="AlphaFoldDB" id="A0A0C2E3S8"/>
<dbReference type="GeneID" id="77846126"/>
<dbReference type="EMBL" id="JXII01000009">
    <property type="protein sequence ID" value="KIH70072.1"/>
    <property type="molecule type" value="Genomic_DNA"/>
</dbReference>
<reference evidence="3 5" key="4">
    <citation type="submission" date="2022-12" db="EMBL/GenBank/DDBJ databases">
        <title>Genome analysis and biological profiling of marine Salinicoccus roseus MOSEL-ME25.</title>
        <authorList>
            <person name="Mirza F.T."/>
            <person name="Xie Y."/>
            <person name="Shinwari Z.K."/>
        </authorList>
    </citation>
    <scope>NUCLEOTIDE SEQUENCE [LARGE SCALE GENOMIC DNA]</scope>
    <source>
        <strain evidence="3 5">MOSEL-ME25</strain>
    </source>
</reference>
<proteinExistence type="predicted"/>
<comment type="caution">
    <text evidence="2">The sequence shown here is derived from an EMBL/GenBank/DDBJ whole genome shotgun (WGS) entry which is preliminary data.</text>
</comment>
<accession>A0A0C2E3S8</accession>
<organism evidence="2 4">
    <name type="scientific">Salinicoccus roseus</name>
    <dbReference type="NCBI Taxonomy" id="45670"/>
    <lineage>
        <taxon>Bacteria</taxon>
        <taxon>Bacillati</taxon>
        <taxon>Bacillota</taxon>
        <taxon>Bacilli</taxon>
        <taxon>Bacillales</taxon>
        <taxon>Staphylococcaceae</taxon>
        <taxon>Salinicoccus</taxon>
    </lineage>
</organism>
<evidence type="ECO:0000313" key="5">
    <source>
        <dbReference type="Proteomes" id="UP000527860"/>
    </source>
</evidence>
<dbReference type="EMBL" id="JABEVU030000001">
    <property type="protein sequence ID" value="MDB0581385.1"/>
    <property type="molecule type" value="Genomic_DNA"/>
</dbReference>
<gene>
    <name evidence="3" type="ORF">F7P68_0012700</name>
    <name evidence="2" type="ORF">SN16_11275</name>
</gene>
<reference evidence="5" key="2">
    <citation type="submission" date="2020-04" db="EMBL/GenBank/DDBJ databases">
        <title>Genome analysis and biological profiling of marine Cellulosimicrobium funkei MOSEL-ME6.</title>
        <authorList>
            <person name="Tanveer F."/>
            <person name="Xie Y."/>
            <person name="Shinwari Z.K."/>
        </authorList>
    </citation>
    <scope>NUCLEOTIDE SEQUENCE [LARGE SCALE GENOMIC DNA]</scope>
    <source>
        <strain evidence="5">MOSEL-ME25</strain>
    </source>
</reference>
<dbReference type="RefSeq" id="WP_040106713.1">
    <property type="nucleotide sequence ID" value="NZ_JABEVU030000001.1"/>
</dbReference>
<dbReference type="OrthoDB" id="2290682at2"/>
<evidence type="ECO:0000313" key="2">
    <source>
        <dbReference type="EMBL" id="KIH70072.1"/>
    </source>
</evidence>
<reference evidence="2 4" key="1">
    <citation type="submission" date="2015-01" db="EMBL/GenBank/DDBJ databases">
        <title>Genome sequences of high lactate-tolerant strain Salinicoccus roseus W12 with industrial interest.</title>
        <authorList>
            <person name="Wang H."/>
            <person name="Yu B."/>
        </authorList>
    </citation>
    <scope>NUCLEOTIDE SEQUENCE [LARGE SCALE GENOMIC DNA]</scope>
    <source>
        <strain evidence="2 4">W12</strain>
    </source>
</reference>
<feature type="compositionally biased region" description="Basic residues" evidence="1">
    <location>
        <begin position="140"/>
        <end position="150"/>
    </location>
</feature>
<dbReference type="Proteomes" id="UP000031546">
    <property type="component" value="Unassembled WGS sequence"/>
</dbReference>
<keyword evidence="5" id="KW-1185">Reference proteome</keyword>
<protein>
    <recommendedName>
        <fullName evidence="6">Tail assembly chaperone</fullName>
    </recommendedName>
</protein>
<reference evidence="3" key="3">
    <citation type="submission" date="2020-04" db="EMBL/GenBank/DDBJ databases">
        <authorList>
            <person name="Tanveer F."/>
            <person name="Xie Y."/>
            <person name="Shinwari Z.K."/>
        </authorList>
    </citation>
    <scope>NUCLEOTIDE SEQUENCE</scope>
    <source>
        <strain evidence="3">MOSEL-ME25</strain>
    </source>
</reference>
<evidence type="ECO:0008006" key="6">
    <source>
        <dbReference type="Google" id="ProtNLM"/>
    </source>
</evidence>
<evidence type="ECO:0000313" key="4">
    <source>
        <dbReference type="Proteomes" id="UP000031546"/>
    </source>
</evidence>
<evidence type="ECO:0000256" key="1">
    <source>
        <dbReference type="SAM" id="MobiDB-lite"/>
    </source>
</evidence>
<name>A0A0C2E3S8_9STAP</name>
<dbReference type="Proteomes" id="UP000527860">
    <property type="component" value="Unassembled WGS sequence"/>
</dbReference>
<evidence type="ECO:0000313" key="3">
    <source>
        <dbReference type="EMBL" id="MDB0581385.1"/>
    </source>
</evidence>